<sequence length="155" mass="17097">VRLNVYVISVCSCMSQFTHIDSHSIPDPVTTEILVRFIGSKLRDGWQWHGGARGAVCCTQPPFRTSILAESRRYTGERKSSTVGSVKIGPVNINTSSDGLNKMDPVKSDVLCERALRSKTCLSLESTNLVCVSSFDQTIARLTKGMDLLNRFKSL</sequence>
<dbReference type="Proteomes" id="UP000838756">
    <property type="component" value="Unassembled WGS sequence"/>
</dbReference>
<feature type="non-terminal residue" evidence="1">
    <location>
        <position position="1"/>
    </location>
</feature>
<reference evidence="1" key="1">
    <citation type="submission" date="2022-03" db="EMBL/GenBank/DDBJ databases">
        <authorList>
            <person name="Lindestad O."/>
        </authorList>
    </citation>
    <scope>NUCLEOTIDE SEQUENCE</scope>
</reference>
<organism evidence="1 2">
    <name type="scientific">Pararge aegeria aegeria</name>
    <dbReference type="NCBI Taxonomy" id="348720"/>
    <lineage>
        <taxon>Eukaryota</taxon>
        <taxon>Metazoa</taxon>
        <taxon>Ecdysozoa</taxon>
        <taxon>Arthropoda</taxon>
        <taxon>Hexapoda</taxon>
        <taxon>Insecta</taxon>
        <taxon>Pterygota</taxon>
        <taxon>Neoptera</taxon>
        <taxon>Endopterygota</taxon>
        <taxon>Lepidoptera</taxon>
        <taxon>Glossata</taxon>
        <taxon>Ditrysia</taxon>
        <taxon>Papilionoidea</taxon>
        <taxon>Nymphalidae</taxon>
        <taxon>Satyrinae</taxon>
        <taxon>Satyrini</taxon>
        <taxon>Parargina</taxon>
        <taxon>Pararge</taxon>
    </lineage>
</organism>
<protein>
    <submittedName>
        <fullName evidence="1">Jg6295 protein</fullName>
    </submittedName>
</protein>
<gene>
    <name evidence="1" type="primary">jg6295</name>
    <name evidence="1" type="ORF">PAEG_LOCUS14861</name>
</gene>
<comment type="caution">
    <text evidence="1">The sequence shown here is derived from an EMBL/GenBank/DDBJ whole genome shotgun (WGS) entry which is preliminary data.</text>
</comment>
<keyword evidence="2" id="KW-1185">Reference proteome</keyword>
<dbReference type="AlphaFoldDB" id="A0A8S4RLM6"/>
<name>A0A8S4RLM6_9NEOP</name>
<evidence type="ECO:0000313" key="1">
    <source>
        <dbReference type="EMBL" id="CAH2237589.1"/>
    </source>
</evidence>
<dbReference type="EMBL" id="CAKXAJ010025280">
    <property type="protein sequence ID" value="CAH2237589.1"/>
    <property type="molecule type" value="Genomic_DNA"/>
</dbReference>
<proteinExistence type="predicted"/>
<accession>A0A8S4RLM6</accession>
<evidence type="ECO:0000313" key="2">
    <source>
        <dbReference type="Proteomes" id="UP000838756"/>
    </source>
</evidence>